<dbReference type="AlphaFoldDB" id="A0A927BTZ5"/>
<dbReference type="InterPro" id="IPR005467">
    <property type="entry name" value="His_kinase_dom"/>
</dbReference>
<name>A0A927BTZ5_9BACL</name>
<dbReference type="SUPFAM" id="SSF55874">
    <property type="entry name" value="ATPase domain of HSP90 chaperone/DNA topoisomerase II/histidine kinase"/>
    <property type="match status" value="1"/>
</dbReference>
<feature type="domain" description="Histidine kinase" evidence="13">
    <location>
        <begin position="482"/>
        <end position="582"/>
    </location>
</feature>
<dbReference type="Gene3D" id="3.30.450.20">
    <property type="entry name" value="PAS domain"/>
    <property type="match status" value="1"/>
</dbReference>
<evidence type="ECO:0000256" key="3">
    <source>
        <dbReference type="ARBA" id="ARBA00012438"/>
    </source>
</evidence>
<evidence type="ECO:0000256" key="7">
    <source>
        <dbReference type="ARBA" id="ARBA00022741"/>
    </source>
</evidence>
<keyword evidence="8 15" id="KW-0418">Kinase</keyword>
<evidence type="ECO:0000313" key="15">
    <source>
        <dbReference type="EMBL" id="MBD2845635.1"/>
    </source>
</evidence>
<evidence type="ECO:0000259" key="14">
    <source>
        <dbReference type="PROSITE" id="PS50885"/>
    </source>
</evidence>
<feature type="domain" description="HAMP" evidence="14">
    <location>
        <begin position="319"/>
        <end position="371"/>
    </location>
</feature>
<dbReference type="GO" id="GO:0005886">
    <property type="term" value="C:plasma membrane"/>
    <property type="evidence" value="ECO:0007669"/>
    <property type="project" value="UniProtKB-SubCell"/>
</dbReference>
<evidence type="ECO:0000256" key="10">
    <source>
        <dbReference type="ARBA" id="ARBA00023012"/>
    </source>
</evidence>
<sequence>MRLTFRRKLVLSYLALVVLSTALIGIFSYLNATRIVEEQISVTYKQALHQANINIVYRLREVENVSELILMDTRLQEVLKREQQGYSLQQREQMLDDYYALMDVITNLESNRNIFRIRLFVSGDALYAREHNNIFNMRELDEVLRQQQLQQQREMLWKSTYEQEYLPMHRLQVLSLFRSIYDFKSLTSRLGIVAIDVREDTLREVIESVNFSRNGAIYVYNGKQRITSLASSSLASYPEDEMMRQLLTVDRAARMPILNVGGEDYFTIFQPIDYNGWEIAALVPVDEIRGMSDVIGQYTGLIGLLVVAIAILPVILLSNRLTRGLRSLVHHMQEVKQGHYGTLVPVTGNDEISGLQAQYNSMLLRIRELVDTVYRMEIRKQAAELIALESQIKPHFLYNTLDTLKWMGMKIKAERIVLLVDALSKFFRLGLNRGRELTTLVGELNHVQAFMNIQDIRYAGKLNYYCEVDSDVLSVPIMKLILQPIVENAVLHGIQQKEDHAGTVIVRVGIADKQLIFDVIDDGVGMSAEQARVLLQEGRGRGYGAKNVHQRIRLYYGEPYGAECYSRQGIGTLIRIRLPLDVAARHEMDRIKL</sequence>
<evidence type="ECO:0000256" key="4">
    <source>
        <dbReference type="ARBA" id="ARBA00022475"/>
    </source>
</evidence>
<dbReference type="InterPro" id="IPR010559">
    <property type="entry name" value="Sig_transdc_His_kin_internal"/>
</dbReference>
<dbReference type="GO" id="GO:0005524">
    <property type="term" value="F:ATP binding"/>
    <property type="evidence" value="ECO:0007669"/>
    <property type="project" value="UniProtKB-KW"/>
</dbReference>
<dbReference type="PANTHER" id="PTHR34220:SF7">
    <property type="entry name" value="SENSOR HISTIDINE KINASE YPDA"/>
    <property type="match status" value="1"/>
</dbReference>
<keyword evidence="6" id="KW-0808">Transferase</keyword>
<dbReference type="InterPro" id="IPR004358">
    <property type="entry name" value="Sig_transdc_His_kin-like_C"/>
</dbReference>
<evidence type="ECO:0000256" key="11">
    <source>
        <dbReference type="ARBA" id="ARBA00023136"/>
    </source>
</evidence>
<keyword evidence="5" id="KW-0597">Phosphoprotein</keyword>
<comment type="caution">
    <text evidence="15">The sequence shown here is derived from an EMBL/GenBank/DDBJ whole genome shotgun (WGS) entry which is preliminary data.</text>
</comment>
<keyword evidence="7" id="KW-0547">Nucleotide-binding</keyword>
<dbReference type="Proteomes" id="UP000621560">
    <property type="component" value="Unassembled WGS sequence"/>
</dbReference>
<proteinExistence type="predicted"/>
<evidence type="ECO:0000313" key="16">
    <source>
        <dbReference type="Proteomes" id="UP000621560"/>
    </source>
</evidence>
<feature type="transmembrane region" description="Helical" evidence="12">
    <location>
        <begin position="298"/>
        <end position="317"/>
    </location>
</feature>
<keyword evidence="12" id="KW-0812">Transmembrane</keyword>
<dbReference type="Gene3D" id="3.30.565.10">
    <property type="entry name" value="Histidine kinase-like ATPase, C-terminal domain"/>
    <property type="match status" value="1"/>
</dbReference>
<evidence type="ECO:0000259" key="13">
    <source>
        <dbReference type="PROSITE" id="PS50109"/>
    </source>
</evidence>
<dbReference type="SMART" id="SM00387">
    <property type="entry name" value="HATPase_c"/>
    <property type="match status" value="1"/>
</dbReference>
<reference evidence="15" key="1">
    <citation type="submission" date="2020-09" db="EMBL/GenBank/DDBJ databases">
        <title>A novel bacterium of genus Paenibacillus, isolated from South China Sea.</title>
        <authorList>
            <person name="Huang H."/>
            <person name="Mo K."/>
            <person name="Hu Y."/>
        </authorList>
    </citation>
    <scope>NUCLEOTIDE SEQUENCE</scope>
    <source>
        <strain evidence="15">IB182496</strain>
    </source>
</reference>
<evidence type="ECO:0000256" key="12">
    <source>
        <dbReference type="SAM" id="Phobius"/>
    </source>
</evidence>
<dbReference type="InterPro" id="IPR050640">
    <property type="entry name" value="Bact_2-comp_sensor_kinase"/>
</dbReference>
<evidence type="ECO:0000256" key="9">
    <source>
        <dbReference type="ARBA" id="ARBA00022840"/>
    </source>
</evidence>
<keyword evidence="16" id="KW-1185">Reference proteome</keyword>
<comment type="catalytic activity">
    <reaction evidence="1">
        <text>ATP + protein L-histidine = ADP + protein N-phospho-L-histidine.</text>
        <dbReference type="EC" id="2.7.13.3"/>
    </reaction>
</comment>
<dbReference type="PROSITE" id="PS50109">
    <property type="entry name" value="HIS_KIN"/>
    <property type="match status" value="1"/>
</dbReference>
<dbReference type="Pfam" id="PF06580">
    <property type="entry name" value="His_kinase"/>
    <property type="match status" value="1"/>
</dbReference>
<dbReference type="Gene3D" id="6.10.340.10">
    <property type="match status" value="1"/>
</dbReference>
<dbReference type="Pfam" id="PF02518">
    <property type="entry name" value="HATPase_c"/>
    <property type="match status" value="1"/>
</dbReference>
<evidence type="ECO:0000256" key="6">
    <source>
        <dbReference type="ARBA" id="ARBA00022679"/>
    </source>
</evidence>
<dbReference type="PROSITE" id="PS50885">
    <property type="entry name" value="HAMP"/>
    <property type="match status" value="1"/>
</dbReference>
<keyword evidence="9" id="KW-0067">ATP-binding</keyword>
<dbReference type="SUPFAM" id="SSF158472">
    <property type="entry name" value="HAMP domain-like"/>
    <property type="match status" value="1"/>
</dbReference>
<dbReference type="PRINTS" id="PR00344">
    <property type="entry name" value="BCTRLSENSOR"/>
</dbReference>
<accession>A0A927BTZ5</accession>
<dbReference type="GO" id="GO:0000155">
    <property type="term" value="F:phosphorelay sensor kinase activity"/>
    <property type="evidence" value="ECO:0007669"/>
    <property type="project" value="InterPro"/>
</dbReference>
<evidence type="ECO:0000256" key="8">
    <source>
        <dbReference type="ARBA" id="ARBA00022777"/>
    </source>
</evidence>
<dbReference type="EC" id="2.7.13.3" evidence="3"/>
<dbReference type="InterPro" id="IPR003594">
    <property type="entry name" value="HATPase_dom"/>
</dbReference>
<dbReference type="SMART" id="SM00304">
    <property type="entry name" value="HAMP"/>
    <property type="match status" value="1"/>
</dbReference>
<dbReference type="Pfam" id="PF00672">
    <property type="entry name" value="HAMP"/>
    <property type="match status" value="1"/>
</dbReference>
<dbReference type="CDD" id="cd06225">
    <property type="entry name" value="HAMP"/>
    <property type="match status" value="1"/>
</dbReference>
<dbReference type="InterPro" id="IPR036890">
    <property type="entry name" value="HATPase_C_sf"/>
</dbReference>
<dbReference type="RefSeq" id="WP_190917428.1">
    <property type="nucleotide sequence ID" value="NZ_JACXIZ010000017.1"/>
</dbReference>
<keyword evidence="11 12" id="KW-0472">Membrane</keyword>
<keyword evidence="12" id="KW-1133">Transmembrane helix</keyword>
<keyword evidence="10" id="KW-0902">Two-component regulatory system</keyword>
<evidence type="ECO:0000256" key="1">
    <source>
        <dbReference type="ARBA" id="ARBA00000085"/>
    </source>
</evidence>
<organism evidence="15 16">
    <name type="scientific">Paenibacillus sabuli</name>
    <dbReference type="NCBI Taxonomy" id="2772509"/>
    <lineage>
        <taxon>Bacteria</taxon>
        <taxon>Bacillati</taxon>
        <taxon>Bacillota</taxon>
        <taxon>Bacilli</taxon>
        <taxon>Bacillales</taxon>
        <taxon>Paenibacillaceae</taxon>
        <taxon>Paenibacillus</taxon>
    </lineage>
</organism>
<keyword evidence="4" id="KW-1003">Cell membrane</keyword>
<protein>
    <recommendedName>
        <fullName evidence="3">histidine kinase</fullName>
        <ecNumber evidence="3">2.7.13.3</ecNumber>
    </recommendedName>
</protein>
<comment type="subcellular location">
    <subcellularLocation>
        <location evidence="2">Cell membrane</location>
        <topology evidence="2">Multi-pass membrane protein</topology>
    </subcellularLocation>
</comment>
<dbReference type="InterPro" id="IPR003660">
    <property type="entry name" value="HAMP_dom"/>
</dbReference>
<dbReference type="PANTHER" id="PTHR34220">
    <property type="entry name" value="SENSOR HISTIDINE KINASE YPDA"/>
    <property type="match status" value="1"/>
</dbReference>
<evidence type="ECO:0000256" key="2">
    <source>
        <dbReference type="ARBA" id="ARBA00004651"/>
    </source>
</evidence>
<evidence type="ECO:0000256" key="5">
    <source>
        <dbReference type="ARBA" id="ARBA00022553"/>
    </source>
</evidence>
<gene>
    <name evidence="15" type="ORF">IDH44_10580</name>
</gene>
<dbReference type="EMBL" id="JACXIZ010000017">
    <property type="protein sequence ID" value="MBD2845635.1"/>
    <property type="molecule type" value="Genomic_DNA"/>
</dbReference>